<sequence>TKIPQVIEKNKLFILNKKGHFFCGLCNVRLVICEDIGTTLSQMCLHFNMKTHNQLFKNCFKSRSNKASRMTIENNDLECLQSLFGAYTIPEIFEKNKQFLAMNNNDYKCKLCQVQIQYTDNSNLVSEFSNHLTS</sequence>
<reference evidence="1" key="1">
    <citation type="submission" date="2015-12" db="EMBL/GenBank/DDBJ databases">
        <title>De novo transcriptome assembly of four potential Pierce s Disease insect vectors from Arizona vineyards.</title>
        <authorList>
            <person name="Tassone E.E."/>
        </authorList>
    </citation>
    <scope>NUCLEOTIDE SEQUENCE</scope>
</reference>
<proteinExistence type="predicted"/>
<dbReference type="EMBL" id="GEDC01001650">
    <property type="protein sequence ID" value="JAS35648.1"/>
    <property type="molecule type" value="Transcribed_RNA"/>
</dbReference>
<dbReference type="AlphaFoldDB" id="A0A1B6ECH8"/>
<feature type="non-terminal residue" evidence="1">
    <location>
        <position position="1"/>
    </location>
</feature>
<protein>
    <submittedName>
        <fullName evidence="1">Uncharacterized protein</fullName>
    </submittedName>
</protein>
<gene>
    <name evidence="1" type="ORF">g.18001</name>
</gene>
<organism evidence="1">
    <name type="scientific">Clastoptera arizonana</name>
    <name type="common">Arizona spittle bug</name>
    <dbReference type="NCBI Taxonomy" id="38151"/>
    <lineage>
        <taxon>Eukaryota</taxon>
        <taxon>Metazoa</taxon>
        <taxon>Ecdysozoa</taxon>
        <taxon>Arthropoda</taxon>
        <taxon>Hexapoda</taxon>
        <taxon>Insecta</taxon>
        <taxon>Pterygota</taxon>
        <taxon>Neoptera</taxon>
        <taxon>Paraneoptera</taxon>
        <taxon>Hemiptera</taxon>
        <taxon>Auchenorrhyncha</taxon>
        <taxon>Cercopoidea</taxon>
        <taxon>Clastopteridae</taxon>
        <taxon>Clastoptera</taxon>
    </lineage>
</organism>
<name>A0A1B6ECH8_9HEMI</name>
<evidence type="ECO:0000313" key="1">
    <source>
        <dbReference type="EMBL" id="JAS35648.1"/>
    </source>
</evidence>
<feature type="non-terminal residue" evidence="1">
    <location>
        <position position="134"/>
    </location>
</feature>
<accession>A0A1B6ECH8</accession>